<protein>
    <submittedName>
        <fullName evidence="1">Uncharacterized protein</fullName>
    </submittedName>
</protein>
<dbReference type="Gene3D" id="3.40.50.1240">
    <property type="entry name" value="Phosphoglycerate mutase-like"/>
    <property type="match status" value="1"/>
</dbReference>
<feature type="non-terminal residue" evidence="1">
    <location>
        <position position="118"/>
    </location>
</feature>
<dbReference type="AlphaFoldDB" id="A0A1B6IDQ6"/>
<proteinExistence type="predicted"/>
<feature type="non-terminal residue" evidence="1">
    <location>
        <position position="1"/>
    </location>
</feature>
<dbReference type="InterPro" id="IPR029033">
    <property type="entry name" value="His_PPase_superfam"/>
</dbReference>
<name>A0A1B6IDQ6_9HEMI</name>
<organism evidence="1">
    <name type="scientific">Homalodisca liturata</name>
    <dbReference type="NCBI Taxonomy" id="320908"/>
    <lineage>
        <taxon>Eukaryota</taxon>
        <taxon>Metazoa</taxon>
        <taxon>Ecdysozoa</taxon>
        <taxon>Arthropoda</taxon>
        <taxon>Hexapoda</taxon>
        <taxon>Insecta</taxon>
        <taxon>Pterygota</taxon>
        <taxon>Neoptera</taxon>
        <taxon>Paraneoptera</taxon>
        <taxon>Hemiptera</taxon>
        <taxon>Auchenorrhyncha</taxon>
        <taxon>Membracoidea</taxon>
        <taxon>Cicadellidae</taxon>
        <taxon>Cicadellinae</taxon>
        <taxon>Proconiini</taxon>
        <taxon>Homalodisca</taxon>
    </lineage>
</organism>
<sequence length="118" mass="14060">DTDRTHMTAQLFLAALFPPKDHLVWNNNIFWHPIPVFTTYLDHWEVCVNASQCPRFYGSQNRSVETFRKKFKSDIDFLMKHIGNISEEYNEDFSSMKFVLYYLWEQLHAAESQDLPIP</sequence>
<gene>
    <name evidence="1" type="ORF">g.1791</name>
</gene>
<reference evidence="1" key="1">
    <citation type="submission" date="2015-11" db="EMBL/GenBank/DDBJ databases">
        <title>De novo transcriptome assembly of four potential Pierce s Disease insect vectors from Arizona vineyards.</title>
        <authorList>
            <person name="Tassone E.E."/>
        </authorList>
    </citation>
    <scope>NUCLEOTIDE SEQUENCE</scope>
</reference>
<dbReference type="EMBL" id="GECU01022655">
    <property type="protein sequence ID" value="JAS85051.1"/>
    <property type="molecule type" value="Transcribed_RNA"/>
</dbReference>
<dbReference type="SUPFAM" id="SSF53254">
    <property type="entry name" value="Phosphoglycerate mutase-like"/>
    <property type="match status" value="1"/>
</dbReference>
<evidence type="ECO:0000313" key="1">
    <source>
        <dbReference type="EMBL" id="JAS85051.1"/>
    </source>
</evidence>
<accession>A0A1B6IDQ6</accession>
<dbReference type="GO" id="GO:0016791">
    <property type="term" value="F:phosphatase activity"/>
    <property type="evidence" value="ECO:0007669"/>
    <property type="project" value="UniProtKB-ARBA"/>
</dbReference>